<proteinExistence type="predicted"/>
<dbReference type="Proteomes" id="UP000325902">
    <property type="component" value="Unassembled WGS sequence"/>
</dbReference>
<evidence type="ECO:0000313" key="2">
    <source>
        <dbReference type="EMBL" id="KAB2578383.1"/>
    </source>
</evidence>
<evidence type="ECO:0000313" key="3">
    <source>
        <dbReference type="Proteomes" id="UP000325902"/>
    </source>
</evidence>
<gene>
    <name evidence="2" type="ORF">DBV05_g2977</name>
</gene>
<dbReference type="OrthoDB" id="342264at2759"/>
<feature type="compositionally biased region" description="Basic and acidic residues" evidence="1">
    <location>
        <begin position="332"/>
        <end position="347"/>
    </location>
</feature>
<feature type="compositionally biased region" description="Low complexity" evidence="1">
    <location>
        <begin position="1"/>
        <end position="22"/>
    </location>
</feature>
<name>A0A5N5DKI5_9PEZI</name>
<protein>
    <submittedName>
        <fullName evidence="2">Uncharacterized protein</fullName>
    </submittedName>
</protein>
<feature type="compositionally biased region" description="Basic and acidic residues" evidence="1">
    <location>
        <begin position="532"/>
        <end position="543"/>
    </location>
</feature>
<reference evidence="2 3" key="1">
    <citation type="journal article" date="2019" name="Sci. Rep.">
        <title>A multi-omics analysis of the grapevine pathogen Lasiodiplodia theobromae reveals that temperature affects the expression of virulence- and pathogenicity-related genes.</title>
        <authorList>
            <person name="Felix C."/>
            <person name="Meneses R."/>
            <person name="Goncalves M.F.M."/>
            <person name="Tilleman L."/>
            <person name="Duarte A.S."/>
            <person name="Jorrin-Novo J.V."/>
            <person name="Van de Peer Y."/>
            <person name="Deforce D."/>
            <person name="Van Nieuwerburgh F."/>
            <person name="Esteves A.C."/>
            <person name="Alves A."/>
        </authorList>
    </citation>
    <scope>NUCLEOTIDE SEQUENCE [LARGE SCALE GENOMIC DNA]</scope>
    <source>
        <strain evidence="2 3">LA-SOL3</strain>
    </source>
</reference>
<feature type="region of interest" description="Disordered" evidence="1">
    <location>
        <begin position="532"/>
        <end position="574"/>
    </location>
</feature>
<feature type="compositionally biased region" description="Low complexity" evidence="1">
    <location>
        <begin position="312"/>
        <end position="324"/>
    </location>
</feature>
<dbReference type="EMBL" id="VCHE01000012">
    <property type="protein sequence ID" value="KAB2578383.1"/>
    <property type="molecule type" value="Genomic_DNA"/>
</dbReference>
<feature type="region of interest" description="Disordered" evidence="1">
    <location>
        <begin position="298"/>
        <end position="347"/>
    </location>
</feature>
<feature type="compositionally biased region" description="Polar residues" evidence="1">
    <location>
        <begin position="179"/>
        <end position="221"/>
    </location>
</feature>
<comment type="caution">
    <text evidence="2">The sequence shown here is derived from an EMBL/GenBank/DDBJ whole genome shotgun (WGS) entry which is preliminary data.</text>
</comment>
<keyword evidence="3" id="KW-1185">Reference proteome</keyword>
<evidence type="ECO:0000256" key="1">
    <source>
        <dbReference type="SAM" id="MobiDB-lite"/>
    </source>
</evidence>
<organism evidence="2 3">
    <name type="scientific">Lasiodiplodia theobromae</name>
    <dbReference type="NCBI Taxonomy" id="45133"/>
    <lineage>
        <taxon>Eukaryota</taxon>
        <taxon>Fungi</taxon>
        <taxon>Dikarya</taxon>
        <taxon>Ascomycota</taxon>
        <taxon>Pezizomycotina</taxon>
        <taxon>Dothideomycetes</taxon>
        <taxon>Dothideomycetes incertae sedis</taxon>
        <taxon>Botryosphaeriales</taxon>
        <taxon>Botryosphaeriaceae</taxon>
        <taxon>Lasiodiplodia</taxon>
    </lineage>
</organism>
<feature type="region of interest" description="Disordered" evidence="1">
    <location>
        <begin position="597"/>
        <end position="625"/>
    </location>
</feature>
<feature type="compositionally biased region" description="Polar residues" evidence="1">
    <location>
        <begin position="298"/>
        <end position="311"/>
    </location>
</feature>
<sequence length="634" mass="70471">MSQYSQQPPHTPHTPYTPQAPQVSRGSDNMLGMLMSDSRYFGDINSQASPFALVCPPHESGIPPAALLTGNMRNAMPVHQNPPFYGQIYPNGAAPVRSNAQQLTPNTPITPYTSPSVANFWFNLMQPTPNARQRRASAVRTRPVAQQFRFNPYARGNPPVAAIPRPAIPQHTFYTTQAHPSTIPQRSNSQQHFSHAPNTSYAATGTGTLTPQLRTWNSPSGSDAHAVTAGSQQPATHTYHEPQPVFPVPHTPARTDRASTGLLSPEKTPVTNNQANGNLQDLSGGFYLIVPQDTSGNCTLSIPSEDNTRQSAAAEAPQPQQMPALTTAPDTTTEHISSEASKERSIESIFRDKDAQMNKDNEKEWTSMMDFAGVIRERSCSDVVEQTAQKHEIGKKDAIIDMGSDNYHVYGDHSSFLFHNITLTRVNLIKNNPECIILLTIYEWDLWPPHYTTIMKTYGPGSGPGWGPGKRQNYKLEFLADKTDFRTAFLEFRKAFKKYTRVSWEARSVPQEYITASARAWEKQKREQLMFEKVGEQREDGRSRSASPVSREPGKTKNASNSKSKKSRTPYQRLEDVLTKEELASCRLSLFRYTPPSERYGGPRGVMPELPGRYPVISGDDPNDGGWTLVAPTD</sequence>
<accession>A0A5N5DKI5</accession>
<feature type="region of interest" description="Disordered" evidence="1">
    <location>
        <begin position="1"/>
        <end position="29"/>
    </location>
</feature>
<feature type="region of interest" description="Disordered" evidence="1">
    <location>
        <begin position="179"/>
        <end position="277"/>
    </location>
</feature>
<dbReference type="AlphaFoldDB" id="A0A5N5DKI5"/>